<dbReference type="Gene3D" id="3.40.50.300">
    <property type="entry name" value="P-loop containing nucleotide triphosphate hydrolases"/>
    <property type="match status" value="1"/>
</dbReference>
<dbReference type="InterPro" id="IPR027417">
    <property type="entry name" value="P-loop_NTPase"/>
</dbReference>
<accession>A0ABM8IZL6</accession>
<dbReference type="EMBL" id="AP028907">
    <property type="protein sequence ID" value="BES82207.1"/>
    <property type="molecule type" value="Genomic_DNA"/>
</dbReference>
<dbReference type="GeneID" id="89289782"/>
<organism evidence="1 2">
    <name type="scientific">Pyrodictium abyssi</name>
    <dbReference type="NCBI Taxonomy" id="54256"/>
    <lineage>
        <taxon>Archaea</taxon>
        <taxon>Thermoproteota</taxon>
        <taxon>Thermoprotei</taxon>
        <taxon>Desulfurococcales</taxon>
        <taxon>Pyrodictiaceae</taxon>
        <taxon>Pyrodictium</taxon>
    </lineage>
</organism>
<dbReference type="SUPFAM" id="SSF52540">
    <property type="entry name" value="P-loop containing nucleoside triphosphate hydrolases"/>
    <property type="match status" value="1"/>
</dbReference>
<evidence type="ECO:0000313" key="1">
    <source>
        <dbReference type="EMBL" id="BES82207.1"/>
    </source>
</evidence>
<keyword evidence="2" id="KW-1185">Reference proteome</keyword>
<proteinExistence type="predicted"/>
<dbReference type="RefSeq" id="WP_338249305.1">
    <property type="nucleotide sequence ID" value="NZ_AP028907.1"/>
</dbReference>
<gene>
    <name evidence="1" type="ORF">PABY_17740</name>
</gene>
<dbReference type="Proteomes" id="UP001341135">
    <property type="component" value="Chromosome"/>
</dbReference>
<evidence type="ECO:0008006" key="3">
    <source>
        <dbReference type="Google" id="ProtNLM"/>
    </source>
</evidence>
<protein>
    <recommendedName>
        <fullName evidence="3">ATP-binding protein</fullName>
    </recommendedName>
</protein>
<sequence length="153" mass="17482">MEHSRDLFVDREYRTLLGTGFYDRRRELCEFEKRLQSVRTLVVYGPRNVGKSELVRYLVARRLGRRALARLAHRAVVIDARLRRAEPYLGGKRADLLGALDGLLSSAGLPRGLVGPLEELASRLRPPLVVFIDEFHLLFRSSLEEALEQSSRP</sequence>
<reference evidence="1 2" key="1">
    <citation type="submission" date="2023-09" db="EMBL/GenBank/DDBJ databases">
        <title>Pyrofollis japonicus gen. nov. sp. nov., a novel member of the family Pyrodictiaceae isolated from the Iheya North hydrothermal field.</title>
        <authorList>
            <person name="Miyazaki U."/>
            <person name="Sanari M."/>
            <person name="Tame A."/>
            <person name="Kitajima M."/>
            <person name="Okamoto A."/>
            <person name="Sawayama S."/>
            <person name="Miyazaki J."/>
            <person name="Takai K."/>
            <person name="Nakagawa S."/>
        </authorList>
    </citation>
    <scope>NUCLEOTIDE SEQUENCE [LARGE SCALE GENOMIC DNA]</scope>
    <source>
        <strain evidence="1 2">AV2</strain>
    </source>
</reference>
<evidence type="ECO:0000313" key="2">
    <source>
        <dbReference type="Proteomes" id="UP001341135"/>
    </source>
</evidence>
<name>A0ABM8IZL6_9CREN</name>